<dbReference type="EMBL" id="FOFY01000009">
    <property type="protein sequence ID" value="SER07747.1"/>
    <property type="molecule type" value="Genomic_DNA"/>
</dbReference>
<dbReference type="KEGG" id="mpw:MPR_2354"/>
<dbReference type="SUPFAM" id="SSF56935">
    <property type="entry name" value="Porins"/>
    <property type="match status" value="1"/>
</dbReference>
<keyword evidence="2" id="KW-0675">Receptor</keyword>
<keyword evidence="1" id="KW-0472">Membrane</keyword>
<evidence type="ECO:0000256" key="1">
    <source>
        <dbReference type="SAM" id="Phobius"/>
    </source>
</evidence>
<comment type="caution">
    <text evidence="2">The sequence shown here is derived from an EMBL/GenBank/DDBJ whole genome shotgun (WGS) entry which is preliminary data.</text>
</comment>
<protein>
    <submittedName>
        <fullName evidence="2">Outer membrane receptor proteins, mostly Fe transport</fullName>
    </submittedName>
</protein>
<dbReference type="AlphaFoldDB" id="A0AAJ4W4N4"/>
<gene>
    <name evidence="2" type="ORF">SAMN04488089_10940</name>
</gene>
<name>A0AAJ4W4N4_MYRPR</name>
<evidence type="ECO:0000313" key="2">
    <source>
        <dbReference type="EMBL" id="SER07747.1"/>
    </source>
</evidence>
<sequence>MKNVQTYLYYIFLFIYGYSYSQTISSKIVDENNSPISNVTALITNQENKNIAFAITDNQGLFLISLKEKCTNCKLTLRSFGLEKKSFKLLDSQENMGIQKLLQLKYEAEELQELSITIKQPITIKKDTIVYNIKDFTKGNERVLEDLLKNLPGIDVAKDGTVKVSGQEVEKIMVDGTDFFEKGYKVLTKNIPIKPLSEVEILKNHSNNKHLKGIEDSNKIALNITLQEEFKNIWFGNTEAGSGYDDKVKHLSRTNILNFNKKIKTYYLLSSNNMNYNISGDLNAIVSSNLTNLFESPYSPSLLSFSHTSLSIDNKRYQSSNNNLLSINNIYTPNENWNIKLAGILSTNSFKTQRESVQHLFDSSDVYTFNDKSRSKNKQDLNFLRLDINHDFNINNSILYTVKGSNTNLTSKGFYQYNDKNSSSEVRGKTPRIEQDVEYTNKLSKNKVLIINGKNIYDETTQSSLLTPNLYLNTPSSLFNQNVFTKVNFTALKINYMNKFENGDLVEFSIGNTYTSTALRTYVEGYSPIQSTQKDNNNLSLKTNKLYLNSKYSKEFGNLKIIPFIDFIILNNKLKNTTTTLDNKEAIIAPKIELQWIPNDQHRINVNYRQNYTNVKMDQLLENYVQSSFRNFVKGTSNLEPLTNSALGIYYTLGNYSDRVFANVFFNYTHYNDFYSKDISLYENYTLSKSMIIQNSDSYQLNTNLNYYLKKLKNNIKITLGISQSEFYNSINSTALRKVQGISINYGIEVSSIFDNFFNYKLSTLWYNSTVKTDRKDNFIDNETSLNLHFTLNESLVLDINADSYSFGDLVNNRKLNVFFDSKLNYRPIGSNWNFSYELNNIFNQKYYTATSITDFNHTVTKTNLVPRQFLFSVNYSF</sequence>
<dbReference type="Proteomes" id="UP000183496">
    <property type="component" value="Unassembled WGS sequence"/>
</dbReference>
<accession>A0AAJ4W4N4</accession>
<dbReference type="RefSeq" id="WP_041892779.1">
    <property type="nucleotide sequence ID" value="NZ_CP010817.1"/>
</dbReference>
<feature type="transmembrane region" description="Helical" evidence="1">
    <location>
        <begin position="7"/>
        <end position="25"/>
    </location>
</feature>
<proteinExistence type="predicted"/>
<keyword evidence="3" id="KW-1185">Reference proteome</keyword>
<organism evidence="2 3">
    <name type="scientific">Myroides profundi</name>
    <dbReference type="NCBI Taxonomy" id="480520"/>
    <lineage>
        <taxon>Bacteria</taxon>
        <taxon>Pseudomonadati</taxon>
        <taxon>Bacteroidota</taxon>
        <taxon>Flavobacteriia</taxon>
        <taxon>Flavobacteriales</taxon>
        <taxon>Flavobacteriaceae</taxon>
        <taxon>Myroides</taxon>
    </lineage>
</organism>
<reference evidence="2 3" key="1">
    <citation type="submission" date="2016-10" db="EMBL/GenBank/DDBJ databases">
        <authorList>
            <person name="Varghese N."/>
            <person name="Submissions S."/>
        </authorList>
    </citation>
    <scope>NUCLEOTIDE SEQUENCE [LARGE SCALE GENOMIC DNA]</scope>
    <source>
        <strain evidence="3">DSM 19823 / KCTC 23066 / CCTCC M 208030 / D25</strain>
    </source>
</reference>
<keyword evidence="1" id="KW-0812">Transmembrane</keyword>
<evidence type="ECO:0000313" key="3">
    <source>
        <dbReference type="Proteomes" id="UP000183496"/>
    </source>
</evidence>
<keyword evidence="1" id="KW-1133">Transmembrane helix</keyword>